<feature type="transmembrane region" description="Helical" evidence="1">
    <location>
        <begin position="295"/>
        <end position="320"/>
    </location>
</feature>
<feature type="domain" description="SGNH" evidence="3">
    <location>
        <begin position="428"/>
        <end position="673"/>
    </location>
</feature>
<dbReference type="PANTHER" id="PTHR23028:SF53">
    <property type="entry name" value="ACYL_TRANSF_3 DOMAIN-CONTAINING PROTEIN"/>
    <property type="match status" value="1"/>
</dbReference>
<keyword evidence="5" id="KW-1185">Reference proteome</keyword>
<feature type="transmembrane region" description="Helical" evidence="1">
    <location>
        <begin position="362"/>
        <end position="382"/>
    </location>
</feature>
<keyword evidence="4" id="KW-0012">Acyltransferase</keyword>
<keyword evidence="1" id="KW-0812">Transmembrane</keyword>
<keyword evidence="1" id="KW-0472">Membrane</keyword>
<dbReference type="GO" id="GO:0016020">
    <property type="term" value="C:membrane"/>
    <property type="evidence" value="ECO:0007669"/>
    <property type="project" value="TreeGrafter"/>
</dbReference>
<reference evidence="4 5" key="1">
    <citation type="submission" date="2018-08" db="EMBL/GenBank/DDBJ databases">
        <title>Parvularcula sp. SM1705, isolated from surface water of the South Sea China.</title>
        <authorList>
            <person name="Sun L."/>
        </authorList>
    </citation>
    <scope>NUCLEOTIDE SEQUENCE [LARGE SCALE GENOMIC DNA]</scope>
    <source>
        <strain evidence="4 5">SM1705</strain>
    </source>
</reference>
<comment type="caution">
    <text evidence="4">The sequence shown here is derived from an EMBL/GenBank/DDBJ whole genome shotgun (WGS) entry which is preliminary data.</text>
</comment>
<evidence type="ECO:0000259" key="2">
    <source>
        <dbReference type="Pfam" id="PF01757"/>
    </source>
</evidence>
<organism evidence="4 5">
    <name type="scientific">Parvularcula marina</name>
    <dbReference type="NCBI Taxonomy" id="2292771"/>
    <lineage>
        <taxon>Bacteria</taxon>
        <taxon>Pseudomonadati</taxon>
        <taxon>Pseudomonadota</taxon>
        <taxon>Alphaproteobacteria</taxon>
        <taxon>Parvularculales</taxon>
        <taxon>Parvularculaceae</taxon>
        <taxon>Parvularcula</taxon>
    </lineage>
</organism>
<dbReference type="Proteomes" id="UP000264589">
    <property type="component" value="Unassembled WGS sequence"/>
</dbReference>
<feature type="transmembrane region" description="Helical" evidence="1">
    <location>
        <begin position="80"/>
        <end position="101"/>
    </location>
</feature>
<evidence type="ECO:0000313" key="5">
    <source>
        <dbReference type="Proteomes" id="UP000264589"/>
    </source>
</evidence>
<feature type="transmembrane region" description="Helical" evidence="1">
    <location>
        <begin position="256"/>
        <end position="274"/>
    </location>
</feature>
<dbReference type="OrthoDB" id="9796461at2"/>
<dbReference type="InterPro" id="IPR043968">
    <property type="entry name" value="SGNH"/>
</dbReference>
<name>A0A371RIB9_9PROT</name>
<dbReference type="GO" id="GO:0016747">
    <property type="term" value="F:acyltransferase activity, transferring groups other than amino-acyl groups"/>
    <property type="evidence" value="ECO:0007669"/>
    <property type="project" value="InterPro"/>
</dbReference>
<feature type="transmembrane region" description="Helical" evidence="1">
    <location>
        <begin position="170"/>
        <end position="190"/>
    </location>
</feature>
<evidence type="ECO:0000256" key="1">
    <source>
        <dbReference type="SAM" id="Phobius"/>
    </source>
</evidence>
<keyword evidence="1" id="KW-1133">Transmembrane helix</keyword>
<dbReference type="PANTHER" id="PTHR23028">
    <property type="entry name" value="ACETYLTRANSFERASE"/>
    <property type="match status" value="1"/>
</dbReference>
<feature type="domain" description="Acyltransferase 3" evidence="2">
    <location>
        <begin position="15"/>
        <end position="339"/>
    </location>
</feature>
<feature type="transmembrane region" description="Helical" evidence="1">
    <location>
        <begin position="227"/>
        <end position="250"/>
    </location>
</feature>
<gene>
    <name evidence="4" type="ORF">DX908_07970</name>
</gene>
<keyword evidence="4" id="KW-0808">Transferase</keyword>
<protein>
    <submittedName>
        <fullName evidence="4">Acyltransferase</fullName>
    </submittedName>
</protein>
<proteinExistence type="predicted"/>
<dbReference type="AlphaFoldDB" id="A0A371RIB9"/>
<feature type="transmembrane region" description="Helical" evidence="1">
    <location>
        <begin position="38"/>
        <end position="59"/>
    </location>
</feature>
<dbReference type="InParanoid" id="A0A371RIB9"/>
<feature type="transmembrane region" description="Helical" evidence="1">
    <location>
        <begin position="15"/>
        <end position="32"/>
    </location>
</feature>
<dbReference type="Pfam" id="PF19040">
    <property type="entry name" value="SGNH"/>
    <property type="match status" value="1"/>
</dbReference>
<feature type="transmembrane region" description="Helical" evidence="1">
    <location>
        <begin position="107"/>
        <end position="125"/>
    </location>
</feature>
<dbReference type="InterPro" id="IPR050879">
    <property type="entry name" value="Acyltransferase_3"/>
</dbReference>
<dbReference type="GO" id="GO:0009103">
    <property type="term" value="P:lipopolysaccharide biosynthetic process"/>
    <property type="evidence" value="ECO:0007669"/>
    <property type="project" value="TreeGrafter"/>
</dbReference>
<accession>A0A371RIB9</accession>
<dbReference type="RefSeq" id="WP_116391829.1">
    <property type="nucleotide sequence ID" value="NZ_QUQO01000001.1"/>
</dbReference>
<feature type="transmembrane region" description="Helical" evidence="1">
    <location>
        <begin position="326"/>
        <end position="346"/>
    </location>
</feature>
<dbReference type="EMBL" id="QUQO01000001">
    <property type="protein sequence ID" value="RFB05197.1"/>
    <property type="molecule type" value="Genomic_DNA"/>
</dbReference>
<evidence type="ECO:0000259" key="3">
    <source>
        <dbReference type="Pfam" id="PF19040"/>
    </source>
</evidence>
<sequence>MSFSRPQHLTYRPHIDGLRGFAVLLVLLFHAFPDDVPGGFIGVDLFFVISGYLITQLIGQERGEGQFHYGRFLLRRVRRLAPAFLLVGTVSLLIGMIGFLPDHLARNAAAFGSSLLLSSNWYFFASTDYFAADNWTNLYLHNWSLSVEEQYYLFYPLLLMALPGKYLRKGLIALLILGLAVAVVSVSIASPERAFFATWNRIWELLLGCVLAVYREEIGAFIRSRPIALKLVQWSLVPGLLVIMACGGLITEESGIPGAILLVPLIAFLPALLGRDLLGDEARGGSRMLLENQGAVYLGRISYALYLWHWPILTLVRHLIYDPEDWMMALALIPAFGLASLTYHFVEQPIRQRRVLIKPVHLLGGVAAVWVMAMCLVAAVHLTNGLPGRIPPEVAPILAGAEDRGGEERRCPYLADGDPLKSDPLWTERRLCFLGGEGSRDIDILLWGDSHAGAIVPGLAALAERSGLNIAVMDKASCPPLLGLGWTSFSRDSALACEAHNEAAARLIETGRVPMVLLVGHWDIFAPRPDGRPGSSIAVGGPFAHEGMPSARLEQFGWSLDYTVRRIEPHTELRVLLDVPSHPRPVPDALARAALWPFLPSPAVETRAQVAAKRQSFLYSFQTLEEEGALTLYDPAEILCPEDKCLTQDKEGHPLYFDDNHLSATGSRYLIDAMPVFTAPAEPSSIRR</sequence>
<dbReference type="Pfam" id="PF01757">
    <property type="entry name" value="Acyl_transf_3"/>
    <property type="match status" value="1"/>
</dbReference>
<evidence type="ECO:0000313" key="4">
    <source>
        <dbReference type="EMBL" id="RFB05197.1"/>
    </source>
</evidence>
<dbReference type="InterPro" id="IPR002656">
    <property type="entry name" value="Acyl_transf_3_dom"/>
</dbReference>